<dbReference type="EMBL" id="BART01025385">
    <property type="protein sequence ID" value="GAH00251.1"/>
    <property type="molecule type" value="Genomic_DNA"/>
</dbReference>
<reference evidence="1" key="1">
    <citation type="journal article" date="2014" name="Front. Microbiol.">
        <title>High frequency of phylogenetically diverse reductive dehalogenase-homologous genes in deep subseafloor sedimentary metagenomes.</title>
        <authorList>
            <person name="Kawai M."/>
            <person name="Futagami T."/>
            <person name="Toyoda A."/>
            <person name="Takaki Y."/>
            <person name="Nishi S."/>
            <person name="Hori S."/>
            <person name="Arai W."/>
            <person name="Tsubouchi T."/>
            <person name="Morono Y."/>
            <person name="Uchiyama I."/>
            <person name="Ito T."/>
            <person name="Fujiyama A."/>
            <person name="Inagaki F."/>
            <person name="Takami H."/>
        </authorList>
    </citation>
    <scope>NUCLEOTIDE SEQUENCE</scope>
    <source>
        <strain evidence="1">Expedition CK06-06</strain>
    </source>
</reference>
<accession>X1BWS0</accession>
<gene>
    <name evidence="1" type="ORF">S01H4_45575</name>
</gene>
<comment type="caution">
    <text evidence="1">The sequence shown here is derived from an EMBL/GenBank/DDBJ whole genome shotgun (WGS) entry which is preliminary data.</text>
</comment>
<protein>
    <submittedName>
        <fullName evidence="1">Uncharacterized protein</fullName>
    </submittedName>
</protein>
<dbReference type="AlphaFoldDB" id="X1BWS0"/>
<evidence type="ECO:0000313" key="1">
    <source>
        <dbReference type="EMBL" id="GAH00251.1"/>
    </source>
</evidence>
<organism evidence="1">
    <name type="scientific">marine sediment metagenome</name>
    <dbReference type="NCBI Taxonomy" id="412755"/>
    <lineage>
        <taxon>unclassified sequences</taxon>
        <taxon>metagenomes</taxon>
        <taxon>ecological metagenomes</taxon>
    </lineage>
</organism>
<name>X1BWS0_9ZZZZ</name>
<sequence>MARDGRSGRPYFLEIGELIMTGFRKDGAEAVYINGARAGALSGSGANAIASEAGWKTIIDGVVFDDDPTSMNSAPITVTGLNKVWVLLDIDSTSNPTTITFTPQYTDDGGNTYYDFQQGIWASMIFEDTATAAGIKKAFILDMAGIDMWRMSITTAGTDASKKFTVTVKTRGYN</sequence>
<proteinExistence type="predicted"/>